<dbReference type="PROSITE" id="PS00028">
    <property type="entry name" value="ZINC_FINGER_C2H2_1"/>
    <property type="match status" value="4"/>
</dbReference>
<dbReference type="VEuPathDB" id="VectorBase:ASTEI20_032857"/>
<dbReference type="SUPFAM" id="SSF57667">
    <property type="entry name" value="beta-beta-alpha zinc fingers"/>
    <property type="match status" value="2"/>
</dbReference>
<dbReference type="EnsemblMetazoa" id="ASTEI08907-RA">
    <property type="protein sequence ID" value="ASTEI08907-PA"/>
    <property type="gene ID" value="ASTEI08907"/>
</dbReference>
<keyword evidence="3" id="KW-0863">Zinc-finger</keyword>
<dbReference type="Proteomes" id="UP000076408">
    <property type="component" value="Unassembled WGS sequence"/>
</dbReference>
<evidence type="ECO:0000313" key="6">
    <source>
        <dbReference type="EnsemblMetazoa" id="ASTEI08907-PA"/>
    </source>
</evidence>
<evidence type="ECO:0000256" key="3">
    <source>
        <dbReference type="ARBA" id="ARBA00022771"/>
    </source>
</evidence>
<keyword evidence="1" id="KW-0479">Metal-binding</keyword>
<dbReference type="GO" id="GO:0000981">
    <property type="term" value="F:DNA-binding transcription factor activity, RNA polymerase II-specific"/>
    <property type="evidence" value="ECO:0007669"/>
    <property type="project" value="TreeGrafter"/>
</dbReference>
<proteinExistence type="predicted"/>
<reference evidence="7" key="1">
    <citation type="journal article" date="2014" name="Genome Biol.">
        <title>Genome analysis of a major urban malaria vector mosquito, Anopheles stephensi.</title>
        <authorList>
            <person name="Jiang X."/>
            <person name="Peery A."/>
            <person name="Hall A.B."/>
            <person name="Sharma A."/>
            <person name="Chen X.G."/>
            <person name="Waterhouse R.M."/>
            <person name="Komissarov A."/>
            <person name="Riehle M.M."/>
            <person name="Shouche Y."/>
            <person name="Sharakhova M.V."/>
            <person name="Lawson D."/>
            <person name="Pakpour N."/>
            <person name="Arensburger P."/>
            <person name="Davidson V.L."/>
            <person name="Eiglmeier K."/>
            <person name="Emrich S."/>
            <person name="George P."/>
            <person name="Kennedy R.C."/>
            <person name="Mane S.P."/>
            <person name="Maslen G."/>
            <person name="Oringanje C."/>
            <person name="Qi Y."/>
            <person name="Settlage R."/>
            <person name="Tojo M."/>
            <person name="Tubio J.M."/>
            <person name="Unger M.F."/>
            <person name="Wang B."/>
            <person name="Vernick K.D."/>
            <person name="Ribeiro J.M."/>
            <person name="James A.A."/>
            <person name="Michel K."/>
            <person name="Riehle M.A."/>
            <person name="Luckhart S."/>
            <person name="Sharakhov I.V."/>
            <person name="Tu Z."/>
        </authorList>
    </citation>
    <scope>NUCLEOTIDE SEQUENCE [LARGE SCALE GENOMIC DNA]</scope>
    <source>
        <strain evidence="7">Indian</strain>
    </source>
</reference>
<dbReference type="FunFam" id="3.30.160.60:FF:000446">
    <property type="entry name" value="Zinc finger protein"/>
    <property type="match status" value="1"/>
</dbReference>
<dbReference type="PANTHER" id="PTHR24379:SF127">
    <property type="entry name" value="BLOODY FINGERS-RELATED"/>
    <property type="match status" value="1"/>
</dbReference>
<keyword evidence="2" id="KW-0677">Repeat</keyword>
<dbReference type="InterPro" id="IPR013087">
    <property type="entry name" value="Znf_C2H2_type"/>
</dbReference>
<feature type="domain" description="C2H2-type" evidence="5">
    <location>
        <begin position="81"/>
        <end position="108"/>
    </location>
</feature>
<dbReference type="AlphaFoldDB" id="A0A182YKC1"/>
<dbReference type="STRING" id="30069.A0A182YKC1"/>
<sequence>MDGVRREYSFVDEIEIGETRMMSSIGHEHVQVKLEYNSNDEMSVEPNMPAGSFSSIREDRNSPHTAAPNTERLQENRNLPFPCEYCELSFYNTRQLNNHRRNHQLEECPVCKKTTIARYMKEHIALNHPQASVLPEKRTYKCDQCDKIFYCKTLLIDHRRNHQTKECPVCGQLVKSRVLSMHIARKHSAPSERGTFRCDQCDKTCASKAQLADHQRDHLVKNCTVCNVRILARCMKKHMARKHPPDGGNRSLVRSSFQCEWCDKAYSNKRSLALHQMNHPEQN</sequence>
<feature type="domain" description="C2H2-type" evidence="5">
    <location>
        <begin position="257"/>
        <end position="283"/>
    </location>
</feature>
<reference evidence="6" key="2">
    <citation type="submission" date="2020-05" db="UniProtKB">
        <authorList>
            <consortium name="EnsemblMetazoa"/>
        </authorList>
    </citation>
    <scope>IDENTIFICATION</scope>
    <source>
        <strain evidence="6">Indian</strain>
    </source>
</reference>
<dbReference type="InterPro" id="IPR036236">
    <property type="entry name" value="Znf_C2H2_sf"/>
</dbReference>
<dbReference type="VEuPathDB" id="VectorBase:ASTEI08907"/>
<evidence type="ECO:0000256" key="2">
    <source>
        <dbReference type="ARBA" id="ARBA00022737"/>
    </source>
</evidence>
<feature type="domain" description="C2H2-type" evidence="5">
    <location>
        <begin position="140"/>
        <end position="168"/>
    </location>
</feature>
<evidence type="ECO:0000313" key="7">
    <source>
        <dbReference type="Proteomes" id="UP000076408"/>
    </source>
</evidence>
<evidence type="ECO:0000256" key="1">
    <source>
        <dbReference type="ARBA" id="ARBA00022723"/>
    </source>
</evidence>
<dbReference type="OMA" id="SIGHEHV"/>
<dbReference type="GO" id="GO:0008270">
    <property type="term" value="F:zinc ion binding"/>
    <property type="evidence" value="ECO:0007669"/>
    <property type="project" value="UniProtKB-KW"/>
</dbReference>
<dbReference type="PANTHER" id="PTHR24379">
    <property type="entry name" value="KRAB AND ZINC FINGER DOMAIN-CONTAINING"/>
    <property type="match status" value="1"/>
</dbReference>
<dbReference type="Pfam" id="PF00096">
    <property type="entry name" value="zf-C2H2"/>
    <property type="match status" value="3"/>
</dbReference>
<dbReference type="PROSITE" id="PS50157">
    <property type="entry name" value="ZINC_FINGER_C2H2_2"/>
    <property type="match status" value="4"/>
</dbReference>
<evidence type="ECO:0000259" key="5">
    <source>
        <dbReference type="PROSITE" id="PS50157"/>
    </source>
</evidence>
<organism evidence="6 7">
    <name type="scientific">Anopheles stephensi</name>
    <name type="common">Indo-Pakistan malaria mosquito</name>
    <dbReference type="NCBI Taxonomy" id="30069"/>
    <lineage>
        <taxon>Eukaryota</taxon>
        <taxon>Metazoa</taxon>
        <taxon>Ecdysozoa</taxon>
        <taxon>Arthropoda</taxon>
        <taxon>Hexapoda</taxon>
        <taxon>Insecta</taxon>
        <taxon>Pterygota</taxon>
        <taxon>Neoptera</taxon>
        <taxon>Endopterygota</taxon>
        <taxon>Diptera</taxon>
        <taxon>Nematocera</taxon>
        <taxon>Culicoidea</taxon>
        <taxon>Culicidae</taxon>
        <taxon>Anophelinae</taxon>
        <taxon>Anopheles</taxon>
    </lineage>
</organism>
<dbReference type="VEuPathDB" id="VectorBase:ASTE000607"/>
<dbReference type="SMART" id="SM00355">
    <property type="entry name" value="ZnF_C2H2"/>
    <property type="match status" value="7"/>
</dbReference>
<protein>
    <recommendedName>
        <fullName evidence="5">C2H2-type domain-containing protein</fullName>
    </recommendedName>
</protein>
<keyword evidence="4" id="KW-0862">Zinc</keyword>
<keyword evidence="7" id="KW-1185">Reference proteome</keyword>
<evidence type="ECO:0000256" key="4">
    <source>
        <dbReference type="ARBA" id="ARBA00022833"/>
    </source>
</evidence>
<name>A0A182YKC1_ANOST</name>
<accession>A0A182YKC1</accession>
<dbReference type="Gene3D" id="3.30.160.60">
    <property type="entry name" value="Classic Zinc Finger"/>
    <property type="match status" value="3"/>
</dbReference>
<dbReference type="GO" id="GO:0005634">
    <property type="term" value="C:nucleus"/>
    <property type="evidence" value="ECO:0007669"/>
    <property type="project" value="TreeGrafter"/>
</dbReference>
<dbReference type="GO" id="GO:0000977">
    <property type="term" value="F:RNA polymerase II transcription regulatory region sequence-specific DNA binding"/>
    <property type="evidence" value="ECO:0007669"/>
    <property type="project" value="TreeGrafter"/>
</dbReference>
<feature type="domain" description="C2H2-type" evidence="5">
    <location>
        <begin position="196"/>
        <end position="218"/>
    </location>
</feature>